<proteinExistence type="inferred from homology"/>
<dbReference type="Gene3D" id="3.40.50.150">
    <property type="entry name" value="Vaccinia Virus protein VP39"/>
    <property type="match status" value="1"/>
</dbReference>
<dbReference type="PRINTS" id="PR00508">
    <property type="entry name" value="S21N4MTFRASE"/>
</dbReference>
<reference evidence="5" key="1">
    <citation type="journal article" date="2015" name="Nature">
        <title>Complex archaea that bridge the gap between prokaryotes and eukaryotes.</title>
        <authorList>
            <person name="Spang A."/>
            <person name="Saw J.H."/>
            <person name="Jorgensen S.L."/>
            <person name="Zaremba-Niedzwiedzka K."/>
            <person name="Martijn J."/>
            <person name="Lind A.E."/>
            <person name="van Eijk R."/>
            <person name="Schleper C."/>
            <person name="Guy L."/>
            <person name="Ettema T.J."/>
        </authorList>
    </citation>
    <scope>NUCLEOTIDE SEQUENCE</scope>
</reference>
<dbReference type="Pfam" id="PF01555">
    <property type="entry name" value="N6_N4_Mtase"/>
    <property type="match status" value="1"/>
</dbReference>
<comment type="caution">
    <text evidence="5">The sequence shown here is derived from an EMBL/GenBank/DDBJ whole genome shotgun (WGS) entry which is preliminary data.</text>
</comment>
<dbReference type="GO" id="GO:0003677">
    <property type="term" value="F:DNA binding"/>
    <property type="evidence" value="ECO:0007669"/>
    <property type="project" value="InterPro"/>
</dbReference>
<organism evidence="5">
    <name type="scientific">marine sediment metagenome</name>
    <dbReference type="NCBI Taxonomy" id="412755"/>
    <lineage>
        <taxon>unclassified sequences</taxon>
        <taxon>metagenomes</taxon>
        <taxon>ecological metagenomes</taxon>
    </lineage>
</organism>
<accession>A0A0F9IIR3</accession>
<dbReference type="InterPro" id="IPR002941">
    <property type="entry name" value="DNA_methylase_N4/N6"/>
</dbReference>
<dbReference type="PANTHER" id="PTHR13370">
    <property type="entry name" value="RNA METHYLASE-RELATED"/>
    <property type="match status" value="1"/>
</dbReference>
<protein>
    <recommendedName>
        <fullName evidence="4">DNA methylase N-4/N-6 domain-containing protein</fullName>
    </recommendedName>
</protein>
<dbReference type="GO" id="GO:0032259">
    <property type="term" value="P:methylation"/>
    <property type="evidence" value="ECO:0007669"/>
    <property type="project" value="UniProtKB-KW"/>
</dbReference>
<dbReference type="InterPro" id="IPR029063">
    <property type="entry name" value="SAM-dependent_MTases_sf"/>
</dbReference>
<dbReference type="GO" id="GO:0009007">
    <property type="term" value="F:site-specific DNA-methyltransferase (adenine-specific) activity"/>
    <property type="evidence" value="ECO:0007669"/>
    <property type="project" value="TreeGrafter"/>
</dbReference>
<evidence type="ECO:0000313" key="5">
    <source>
        <dbReference type="EMBL" id="KKM19644.1"/>
    </source>
</evidence>
<dbReference type="AlphaFoldDB" id="A0A0F9IIR3"/>
<feature type="domain" description="DNA methylase N-4/N-6" evidence="4">
    <location>
        <begin position="54"/>
        <end position="183"/>
    </location>
</feature>
<keyword evidence="2" id="KW-0489">Methyltransferase</keyword>
<gene>
    <name evidence="5" type="ORF">LCGC14_1653510</name>
</gene>
<sequence length="194" mass="22714">MITVDTVTRGDSFKLLETMDDKSVDLIITDPPYNFDFAKRFTLQNHFERICKGCILVFSPPENPWIFPADQYLFWVKPISTKNTSKKYSRFVEMVFVYGNGYWNPNRHWSQYTNIFNDLVEEKDHPYKKPSSLIERLILNHSKPGHIILDPFVGSGTTCVIAKALKRSYIGIEINEEFYNLSMKRLGEYGFYTI</sequence>
<dbReference type="PROSITE" id="PS00092">
    <property type="entry name" value="N6_MTASE"/>
    <property type="match status" value="1"/>
</dbReference>
<evidence type="ECO:0000256" key="1">
    <source>
        <dbReference type="ARBA" id="ARBA00006594"/>
    </source>
</evidence>
<dbReference type="InterPro" id="IPR002052">
    <property type="entry name" value="DNA_methylase_N6_adenine_CS"/>
</dbReference>
<dbReference type="GO" id="GO:0008170">
    <property type="term" value="F:N-methyltransferase activity"/>
    <property type="evidence" value="ECO:0007669"/>
    <property type="project" value="InterPro"/>
</dbReference>
<dbReference type="EMBL" id="LAZR01013940">
    <property type="protein sequence ID" value="KKM19644.1"/>
    <property type="molecule type" value="Genomic_DNA"/>
</dbReference>
<keyword evidence="3" id="KW-0808">Transferase</keyword>
<dbReference type="CDD" id="cd02440">
    <property type="entry name" value="AdoMet_MTases"/>
    <property type="match status" value="1"/>
</dbReference>
<evidence type="ECO:0000256" key="2">
    <source>
        <dbReference type="ARBA" id="ARBA00022603"/>
    </source>
</evidence>
<dbReference type="PANTHER" id="PTHR13370:SF3">
    <property type="entry name" value="TRNA (GUANINE(10)-N2)-METHYLTRANSFERASE HOMOLOG"/>
    <property type="match status" value="1"/>
</dbReference>
<evidence type="ECO:0000259" key="4">
    <source>
        <dbReference type="Pfam" id="PF01555"/>
    </source>
</evidence>
<name>A0A0F9IIR3_9ZZZZ</name>
<dbReference type="GO" id="GO:0005737">
    <property type="term" value="C:cytoplasm"/>
    <property type="evidence" value="ECO:0007669"/>
    <property type="project" value="TreeGrafter"/>
</dbReference>
<dbReference type="InterPro" id="IPR001091">
    <property type="entry name" value="RM_Methyltransferase"/>
</dbReference>
<evidence type="ECO:0000256" key="3">
    <source>
        <dbReference type="ARBA" id="ARBA00022679"/>
    </source>
</evidence>
<dbReference type="SUPFAM" id="SSF53335">
    <property type="entry name" value="S-adenosyl-L-methionine-dependent methyltransferases"/>
    <property type="match status" value="1"/>
</dbReference>
<comment type="similarity">
    <text evidence="1">Belongs to the N(4)/N(6)-methyltransferase family.</text>
</comment>